<proteinExistence type="predicted"/>
<reference evidence="2" key="1">
    <citation type="submission" date="2023-03" db="EMBL/GenBank/DDBJ databases">
        <title>Chromosome-scale reference genome and RAD-based genetic map of yellow starthistle (Centaurea solstitialis) reveal putative structural variation and QTLs associated with invader traits.</title>
        <authorList>
            <person name="Reatini B."/>
            <person name="Cang F.A."/>
            <person name="Jiang Q."/>
            <person name="Mckibben M.T.W."/>
            <person name="Barker M.S."/>
            <person name="Rieseberg L.H."/>
            <person name="Dlugosch K.M."/>
        </authorList>
    </citation>
    <scope>NUCLEOTIDE SEQUENCE</scope>
    <source>
        <strain evidence="2">CAN-66</strain>
        <tissue evidence="2">Leaf</tissue>
    </source>
</reference>
<accession>A0AA38U0M4</accession>
<keyword evidence="3" id="KW-1185">Reference proteome</keyword>
<gene>
    <name evidence="2" type="ORF">OSB04_000351</name>
</gene>
<evidence type="ECO:0000313" key="2">
    <source>
        <dbReference type="EMBL" id="KAJ9564385.1"/>
    </source>
</evidence>
<evidence type="ECO:0000256" key="1">
    <source>
        <dbReference type="SAM" id="MobiDB-lite"/>
    </source>
</evidence>
<feature type="region of interest" description="Disordered" evidence="1">
    <location>
        <begin position="1"/>
        <end position="46"/>
    </location>
</feature>
<feature type="compositionally biased region" description="Low complexity" evidence="1">
    <location>
        <begin position="1"/>
        <end position="19"/>
    </location>
</feature>
<organism evidence="2 3">
    <name type="scientific">Centaurea solstitialis</name>
    <name type="common">yellow star-thistle</name>
    <dbReference type="NCBI Taxonomy" id="347529"/>
    <lineage>
        <taxon>Eukaryota</taxon>
        <taxon>Viridiplantae</taxon>
        <taxon>Streptophyta</taxon>
        <taxon>Embryophyta</taxon>
        <taxon>Tracheophyta</taxon>
        <taxon>Spermatophyta</taxon>
        <taxon>Magnoliopsida</taxon>
        <taxon>eudicotyledons</taxon>
        <taxon>Gunneridae</taxon>
        <taxon>Pentapetalae</taxon>
        <taxon>asterids</taxon>
        <taxon>campanulids</taxon>
        <taxon>Asterales</taxon>
        <taxon>Asteraceae</taxon>
        <taxon>Carduoideae</taxon>
        <taxon>Cardueae</taxon>
        <taxon>Centaureinae</taxon>
        <taxon>Centaurea</taxon>
    </lineage>
</organism>
<evidence type="ECO:0000313" key="3">
    <source>
        <dbReference type="Proteomes" id="UP001172457"/>
    </source>
</evidence>
<dbReference type="AlphaFoldDB" id="A0AA38U0M4"/>
<dbReference type="EMBL" id="JARYMX010000001">
    <property type="protein sequence ID" value="KAJ9564385.1"/>
    <property type="molecule type" value="Genomic_DNA"/>
</dbReference>
<sequence length="182" mass="21243">MENVSRSFSRSYSSSVSSSTDTNGLRRRTKNGGYDGSKSTKTVRLGEENHGRFGKIKKLFNFNSSKKLFNFNISKKHEKDTSNIVCPEDDFQSRILFEIYKNMLWRRTTDGGYDDNRCMKTVRLGQDNHGRFWKIKKLFNFNGSKKNGKDTSKIVYSQDHFQSRLLFEIYKNMSFNHKLGTV</sequence>
<comment type="caution">
    <text evidence="2">The sequence shown here is derived from an EMBL/GenBank/DDBJ whole genome shotgun (WGS) entry which is preliminary data.</text>
</comment>
<dbReference type="Proteomes" id="UP001172457">
    <property type="component" value="Chromosome 1"/>
</dbReference>
<name>A0AA38U0M4_9ASTR</name>
<protein>
    <submittedName>
        <fullName evidence="2">Uncharacterized protein</fullName>
    </submittedName>
</protein>